<name>F8FPJ2_PAEMK</name>
<dbReference type="NCBIfam" id="TIGR00254">
    <property type="entry name" value="GGDEF"/>
    <property type="match status" value="1"/>
</dbReference>
<dbReference type="GO" id="GO:0043709">
    <property type="term" value="P:cell adhesion involved in single-species biofilm formation"/>
    <property type="evidence" value="ECO:0007669"/>
    <property type="project" value="TreeGrafter"/>
</dbReference>
<dbReference type="AlphaFoldDB" id="F8FPJ2"/>
<feature type="transmembrane region" description="Helical" evidence="1">
    <location>
        <begin position="175"/>
        <end position="194"/>
    </location>
</feature>
<feature type="transmembrane region" description="Helical" evidence="1">
    <location>
        <begin position="206"/>
        <end position="225"/>
    </location>
</feature>
<feature type="domain" description="GGDEF" evidence="2">
    <location>
        <begin position="261"/>
        <end position="382"/>
    </location>
</feature>
<accession>F8FPJ2</accession>
<dbReference type="GO" id="GO:1902201">
    <property type="term" value="P:negative regulation of bacterial-type flagellum-dependent cell motility"/>
    <property type="evidence" value="ECO:0007669"/>
    <property type="project" value="TreeGrafter"/>
</dbReference>
<dbReference type="InterPro" id="IPR029787">
    <property type="entry name" value="Nucleotide_cyclase"/>
</dbReference>
<gene>
    <name evidence="3" type="ordered locus">KNP414_01653</name>
</gene>
<dbReference type="PANTHER" id="PTHR45138:SF9">
    <property type="entry name" value="DIGUANYLATE CYCLASE DGCM-RELATED"/>
    <property type="match status" value="1"/>
</dbReference>
<keyword evidence="1" id="KW-0472">Membrane</keyword>
<feature type="transmembrane region" description="Helical" evidence="1">
    <location>
        <begin position="48"/>
        <end position="71"/>
    </location>
</feature>
<dbReference type="FunFam" id="3.30.70.270:FF:000001">
    <property type="entry name" value="Diguanylate cyclase domain protein"/>
    <property type="match status" value="1"/>
</dbReference>
<keyword evidence="1" id="KW-1133">Transmembrane helix</keyword>
<reference evidence="3 4" key="2">
    <citation type="journal article" date="2013" name="Genome Announc.">
        <title>Genome Sequence of Growth-Improving Paenibacillus mucilaginosus Strain KNP414.</title>
        <authorList>
            <person name="Lu J.J."/>
            <person name="Wang J.F."/>
            <person name="Hu X.F."/>
        </authorList>
    </citation>
    <scope>NUCLEOTIDE SEQUENCE [LARGE SCALE GENOMIC DNA]</scope>
    <source>
        <strain evidence="3 4">KNP414</strain>
    </source>
</reference>
<dbReference type="Pfam" id="PF00990">
    <property type="entry name" value="GGDEF"/>
    <property type="match status" value="1"/>
</dbReference>
<dbReference type="InterPro" id="IPR000160">
    <property type="entry name" value="GGDEF_dom"/>
</dbReference>
<keyword evidence="1" id="KW-0812">Transmembrane</keyword>
<dbReference type="InterPro" id="IPR050469">
    <property type="entry name" value="Diguanylate_Cyclase"/>
</dbReference>
<evidence type="ECO:0000259" key="2">
    <source>
        <dbReference type="PROSITE" id="PS50887"/>
    </source>
</evidence>
<sequence>MNSNPASLSDTLYGPAGSVYLYSLLIVIIFMTMLVSFRLLVTRRKIGYLSMIIALGLLVIQHIQMIVLAYSGALSPGEEYTSLLLKVLAFVMVNIGIYQLYNATKRRDFILYGFTFALTVCVSITYWSAHRWLVGNEELHTLLRPLGMDLFLFVLIFLCFMLVHPRIGQNGKYQTMLTVYFAAHAIHTVNVYLFDGKQGELRLLELTTPFLFYIVLFLFIVERVIEILQAIYTSSITDDLTKLYNRKYFDARVVQYVKSAVPVSVIFSDIDNFKKLNDTKGHHMGDKVLKQVARILTEETDESGICGRYGGEEMVILVKDPDTDPLELAERIRQRVEKETVVTVSMGCKKWRRRMSPASLIKGADKAMYEAKTTGKNKVVQG</sequence>
<dbReference type="InterPro" id="IPR043128">
    <property type="entry name" value="Rev_trsase/Diguanyl_cyclase"/>
</dbReference>
<dbReference type="GO" id="GO:0052621">
    <property type="term" value="F:diguanylate cyclase activity"/>
    <property type="evidence" value="ECO:0007669"/>
    <property type="project" value="TreeGrafter"/>
</dbReference>
<proteinExistence type="predicted"/>
<feature type="transmembrane region" description="Helical" evidence="1">
    <location>
        <begin position="141"/>
        <end position="163"/>
    </location>
</feature>
<dbReference type="PROSITE" id="PS50887">
    <property type="entry name" value="GGDEF"/>
    <property type="match status" value="1"/>
</dbReference>
<organism evidence="3 4">
    <name type="scientific">Paenibacillus mucilaginosus (strain KNP414)</name>
    <dbReference type="NCBI Taxonomy" id="1036673"/>
    <lineage>
        <taxon>Bacteria</taxon>
        <taxon>Bacillati</taxon>
        <taxon>Bacillota</taxon>
        <taxon>Bacilli</taxon>
        <taxon>Bacillales</taxon>
        <taxon>Paenibacillaceae</taxon>
        <taxon>Paenibacillus</taxon>
    </lineage>
</organism>
<feature type="transmembrane region" description="Helical" evidence="1">
    <location>
        <begin position="83"/>
        <end position="102"/>
    </location>
</feature>
<evidence type="ECO:0000313" key="3">
    <source>
        <dbReference type="EMBL" id="AEI40216.1"/>
    </source>
</evidence>
<protein>
    <submittedName>
        <fullName evidence="3">Diguanylate cyclase</fullName>
    </submittedName>
</protein>
<dbReference type="RefSeq" id="WP_013915378.1">
    <property type="nucleotide sequence ID" value="NC_015690.1"/>
</dbReference>
<dbReference type="SUPFAM" id="SSF55073">
    <property type="entry name" value="Nucleotide cyclase"/>
    <property type="match status" value="1"/>
</dbReference>
<dbReference type="Gene3D" id="3.30.70.270">
    <property type="match status" value="1"/>
</dbReference>
<dbReference type="KEGG" id="pms:KNP414_01653"/>
<dbReference type="PATRIC" id="fig|1036673.3.peg.1465"/>
<dbReference type="SMART" id="SM00267">
    <property type="entry name" value="GGDEF"/>
    <property type="match status" value="1"/>
</dbReference>
<reference evidence="4" key="1">
    <citation type="submission" date="2011-06" db="EMBL/GenBank/DDBJ databases">
        <title>Complete genome sequence of Paenibacillus mucilaginosus KNP414.</title>
        <authorList>
            <person name="Wang J."/>
            <person name="Hu S."/>
            <person name="Hu X."/>
            <person name="Zhang B."/>
            <person name="Dong D."/>
            <person name="Zhang S."/>
            <person name="Zhao K."/>
            <person name="Wu D."/>
        </authorList>
    </citation>
    <scope>NUCLEOTIDE SEQUENCE [LARGE SCALE GENOMIC DNA]</scope>
    <source>
        <strain evidence="4">KNP414</strain>
    </source>
</reference>
<dbReference type="CDD" id="cd01949">
    <property type="entry name" value="GGDEF"/>
    <property type="match status" value="1"/>
</dbReference>
<dbReference type="PANTHER" id="PTHR45138">
    <property type="entry name" value="REGULATORY COMPONENTS OF SENSORY TRANSDUCTION SYSTEM"/>
    <property type="match status" value="1"/>
</dbReference>
<feature type="transmembrane region" description="Helical" evidence="1">
    <location>
        <begin position="20"/>
        <end position="41"/>
    </location>
</feature>
<dbReference type="GO" id="GO:0005886">
    <property type="term" value="C:plasma membrane"/>
    <property type="evidence" value="ECO:0007669"/>
    <property type="project" value="TreeGrafter"/>
</dbReference>
<feature type="transmembrane region" description="Helical" evidence="1">
    <location>
        <begin position="109"/>
        <end position="129"/>
    </location>
</feature>
<dbReference type="Proteomes" id="UP000006620">
    <property type="component" value="Chromosome"/>
</dbReference>
<dbReference type="EMBL" id="CP002869">
    <property type="protein sequence ID" value="AEI40216.1"/>
    <property type="molecule type" value="Genomic_DNA"/>
</dbReference>
<dbReference type="HOGENOM" id="CLU_059183_0_0_9"/>
<evidence type="ECO:0000256" key="1">
    <source>
        <dbReference type="SAM" id="Phobius"/>
    </source>
</evidence>
<evidence type="ECO:0000313" key="4">
    <source>
        <dbReference type="Proteomes" id="UP000006620"/>
    </source>
</evidence>